<evidence type="ECO:0000259" key="3">
    <source>
        <dbReference type="Pfam" id="PF01370"/>
    </source>
</evidence>
<dbReference type="InterPro" id="IPR001509">
    <property type="entry name" value="Epimerase_deHydtase"/>
</dbReference>
<comment type="similarity">
    <text evidence="2">Belongs to the NAD(P)-dependent epimerase/dehydratase family. Dihydroflavonol-4-reductase subfamily.</text>
</comment>
<proteinExistence type="inferred from homology"/>
<comment type="caution">
    <text evidence="4">The sequence shown here is derived from an EMBL/GenBank/DDBJ whole genome shotgun (WGS) entry which is preliminary data.</text>
</comment>
<evidence type="ECO:0000256" key="2">
    <source>
        <dbReference type="ARBA" id="ARBA00023445"/>
    </source>
</evidence>
<dbReference type="Gene3D" id="3.40.50.720">
    <property type="entry name" value="NAD(P)-binding Rossmann-like Domain"/>
    <property type="match status" value="1"/>
</dbReference>
<dbReference type="SUPFAM" id="SSF51735">
    <property type="entry name" value="NAD(P)-binding Rossmann-fold domains"/>
    <property type="match status" value="1"/>
</dbReference>
<dbReference type="PANTHER" id="PTHR10366">
    <property type="entry name" value="NAD DEPENDENT EPIMERASE/DEHYDRATASE"/>
    <property type="match status" value="1"/>
</dbReference>
<feature type="domain" description="NAD-dependent epimerase/dehydratase" evidence="3">
    <location>
        <begin position="15"/>
        <end position="237"/>
    </location>
</feature>
<protein>
    <recommendedName>
        <fullName evidence="3">NAD-dependent epimerase/dehydratase domain-containing protein</fullName>
    </recommendedName>
</protein>
<keyword evidence="5" id="KW-1185">Reference proteome</keyword>
<evidence type="ECO:0000313" key="4">
    <source>
        <dbReference type="EMBL" id="KAK8043948.1"/>
    </source>
</evidence>
<gene>
    <name evidence="4" type="ORF">PG994_012786</name>
</gene>
<dbReference type="InterPro" id="IPR050425">
    <property type="entry name" value="NAD(P)_dehydrat-like"/>
</dbReference>
<keyword evidence="1" id="KW-0560">Oxidoreductase</keyword>
<organism evidence="4 5">
    <name type="scientific">Apiospora phragmitis</name>
    <dbReference type="NCBI Taxonomy" id="2905665"/>
    <lineage>
        <taxon>Eukaryota</taxon>
        <taxon>Fungi</taxon>
        <taxon>Dikarya</taxon>
        <taxon>Ascomycota</taxon>
        <taxon>Pezizomycotina</taxon>
        <taxon>Sordariomycetes</taxon>
        <taxon>Xylariomycetidae</taxon>
        <taxon>Amphisphaeriales</taxon>
        <taxon>Apiosporaceae</taxon>
        <taxon>Apiospora</taxon>
    </lineage>
</organism>
<dbReference type="PANTHER" id="PTHR10366:SF562">
    <property type="entry name" value="ALDEHYDE REDUCTASE II (AFU_ORTHOLOGUE AFUA_1G11360)"/>
    <property type="match status" value="1"/>
</dbReference>
<dbReference type="GeneID" id="92097258"/>
<evidence type="ECO:0000313" key="5">
    <source>
        <dbReference type="Proteomes" id="UP001480595"/>
    </source>
</evidence>
<evidence type="ECO:0000256" key="1">
    <source>
        <dbReference type="ARBA" id="ARBA00023002"/>
    </source>
</evidence>
<dbReference type="RefSeq" id="XP_066710343.1">
    <property type="nucleotide sequence ID" value="XM_066864195.1"/>
</dbReference>
<dbReference type="InterPro" id="IPR036291">
    <property type="entry name" value="NAD(P)-bd_dom_sf"/>
</dbReference>
<name>A0ABR1TBF9_9PEZI</name>
<dbReference type="Pfam" id="PF01370">
    <property type="entry name" value="Epimerase"/>
    <property type="match status" value="1"/>
</dbReference>
<accession>A0ABR1TBF9</accession>
<sequence>MAGHHPTAVPTGSLVLITGITSYVASYTAKDLLERGYRGRGVVRNLPQAAWLTEELFASFTEAGVFDLVEIPDLAAPNAFHGIIFESRPSAIIHTATPMSFDPDPSNVITPVVQTISSLLQAAALVPSAQRFVYTSSIGAAYSPRVAIPAILTKDVWNDAAIEAAWSPPPYMPERGGKVYAASKVEAERVMFRFIEDTNPGFTVSSVNPIFILGPVMHKRHLQGSAGWVRNVYHGEPRVSGVKPFGGCILHFLVLVMQYIDS</sequence>
<dbReference type="Proteomes" id="UP001480595">
    <property type="component" value="Unassembled WGS sequence"/>
</dbReference>
<reference evidence="4 5" key="1">
    <citation type="submission" date="2023-01" db="EMBL/GenBank/DDBJ databases">
        <title>Analysis of 21 Apiospora genomes using comparative genomics revels a genus with tremendous synthesis potential of carbohydrate active enzymes and secondary metabolites.</title>
        <authorList>
            <person name="Sorensen T."/>
        </authorList>
    </citation>
    <scope>NUCLEOTIDE SEQUENCE [LARGE SCALE GENOMIC DNA]</scope>
    <source>
        <strain evidence="4 5">CBS 135458</strain>
    </source>
</reference>
<dbReference type="EMBL" id="JAQQWL010000012">
    <property type="protein sequence ID" value="KAK8043948.1"/>
    <property type="molecule type" value="Genomic_DNA"/>
</dbReference>